<protein>
    <submittedName>
        <fullName evidence="2">Alpha/beta hydrolase</fullName>
    </submittedName>
</protein>
<dbReference type="PANTHER" id="PTHR43433:SF4">
    <property type="entry name" value="NON-HEME CHLOROPEROXIDASE-RELATED"/>
    <property type="match status" value="1"/>
</dbReference>
<keyword evidence="2" id="KW-0378">Hydrolase</keyword>
<dbReference type="InterPro" id="IPR000073">
    <property type="entry name" value="AB_hydrolase_1"/>
</dbReference>
<dbReference type="Pfam" id="PF00561">
    <property type="entry name" value="Abhydrolase_1"/>
    <property type="match status" value="1"/>
</dbReference>
<proteinExistence type="predicted"/>
<accession>A0ABT1LHX9</accession>
<organism evidence="2 3">
    <name type="scientific">Alsobacter ponti</name>
    <dbReference type="NCBI Taxonomy" id="2962936"/>
    <lineage>
        <taxon>Bacteria</taxon>
        <taxon>Pseudomonadati</taxon>
        <taxon>Pseudomonadota</taxon>
        <taxon>Alphaproteobacteria</taxon>
        <taxon>Hyphomicrobiales</taxon>
        <taxon>Alsobacteraceae</taxon>
        <taxon>Alsobacter</taxon>
    </lineage>
</organism>
<dbReference type="EMBL" id="JANCLU010000019">
    <property type="protein sequence ID" value="MCP8940295.1"/>
    <property type="molecule type" value="Genomic_DNA"/>
</dbReference>
<dbReference type="Gene3D" id="3.40.50.1820">
    <property type="entry name" value="alpha/beta hydrolase"/>
    <property type="match status" value="1"/>
</dbReference>
<comment type="caution">
    <text evidence="2">The sequence shown here is derived from an EMBL/GenBank/DDBJ whole genome shotgun (WGS) entry which is preliminary data.</text>
</comment>
<evidence type="ECO:0000313" key="3">
    <source>
        <dbReference type="Proteomes" id="UP001205890"/>
    </source>
</evidence>
<dbReference type="SUPFAM" id="SSF53474">
    <property type="entry name" value="alpha/beta-Hydrolases"/>
    <property type="match status" value="1"/>
</dbReference>
<name>A0ABT1LHX9_9HYPH</name>
<dbReference type="RefSeq" id="WP_254744837.1">
    <property type="nucleotide sequence ID" value="NZ_JANCLU010000019.1"/>
</dbReference>
<sequence length="233" mass="24766">MTEPLVLIPGLNCTDALFADQVAELGRGRAVSVADHRQDESIAAIAARALAAAPERFALAGLSMGGYVALEIVRMAPARVTRLALLDTSARPDTLEATARRGRLMEIAGRDFPAVHGELWPILVAPARRNDAELDAKVRAMADETGPEAFVRQERAIIGRMDSRPFLASIAVPTLVLVGEHDVLTPPDHAIEMKQAIPGASLAVIEEAGHLTALERPGEVTAALAAWLERPAA</sequence>
<evidence type="ECO:0000259" key="1">
    <source>
        <dbReference type="Pfam" id="PF00561"/>
    </source>
</evidence>
<evidence type="ECO:0000313" key="2">
    <source>
        <dbReference type="EMBL" id="MCP8940295.1"/>
    </source>
</evidence>
<dbReference type="Proteomes" id="UP001205890">
    <property type="component" value="Unassembled WGS sequence"/>
</dbReference>
<dbReference type="GO" id="GO:0016787">
    <property type="term" value="F:hydrolase activity"/>
    <property type="evidence" value="ECO:0007669"/>
    <property type="project" value="UniProtKB-KW"/>
</dbReference>
<dbReference type="PRINTS" id="PR00111">
    <property type="entry name" value="ABHYDROLASE"/>
</dbReference>
<dbReference type="InterPro" id="IPR050471">
    <property type="entry name" value="AB_hydrolase"/>
</dbReference>
<dbReference type="InterPro" id="IPR029058">
    <property type="entry name" value="AB_hydrolase_fold"/>
</dbReference>
<dbReference type="PANTHER" id="PTHR43433">
    <property type="entry name" value="HYDROLASE, ALPHA/BETA FOLD FAMILY PROTEIN"/>
    <property type="match status" value="1"/>
</dbReference>
<feature type="domain" description="AB hydrolase-1" evidence="1">
    <location>
        <begin position="54"/>
        <end position="217"/>
    </location>
</feature>
<keyword evidence="3" id="KW-1185">Reference proteome</keyword>
<gene>
    <name evidence="2" type="ORF">NK718_17350</name>
</gene>
<reference evidence="2 3" key="1">
    <citation type="submission" date="2022-07" db="EMBL/GenBank/DDBJ databases">
        <authorList>
            <person name="Li W.-J."/>
            <person name="Deng Q.-Q."/>
        </authorList>
    </citation>
    <scope>NUCLEOTIDE SEQUENCE [LARGE SCALE GENOMIC DNA]</scope>
    <source>
        <strain evidence="2 3">SYSU M60028</strain>
    </source>
</reference>